<dbReference type="AlphaFoldDB" id="A0A5N4DYM4"/>
<feature type="non-terminal residue" evidence="3">
    <location>
        <position position="1"/>
    </location>
</feature>
<dbReference type="GO" id="GO:0007018">
    <property type="term" value="P:microtubule-based movement"/>
    <property type="evidence" value="ECO:0007669"/>
    <property type="project" value="InterPro"/>
</dbReference>
<dbReference type="GO" id="GO:0030286">
    <property type="term" value="C:dynein complex"/>
    <property type="evidence" value="ECO:0007669"/>
    <property type="project" value="InterPro"/>
</dbReference>
<sequence>YIGNLELLVQGYNKLKQTLLEVEYPLIEDELRAVDEELWAAATSLTWQDDCWGDIERVKVSTSELERRVERAQSNVKVIQQMMRAWAECTLLPRREHRRETAFTWEDKGDLFAKKYKLIQDDGCKIHNLVEENRKLFKADPSLDTWKIYVEFIDDIVVEGFFQAIMHDLDFFLMNTEKRLKPAPFFQAQMILMPPEILFKPSLEREAGDGFYDLVEEMLCNSFRMSAQMKRVAAHLEMANYQNDMDNMLGLTAGRQEIMKRVADVINKVLDFRNTLDAYAYLWVDDRAEFLKHFLLYGHTASSEDGDLHADEDGPEQPPTLEQFKEQARKTFSIDIYEALYVQMSKFDDFRVFDSWFKVDMKPFKVTLLNMIRKWSWMFQEHLLRFVIDSLNELQEFIKETDAGLQRELREGDHDGLVDIMGHLLAVRSRQRATDELFEPLKETITLLESYGRKMPEQELPERWETTKKIAATVRHEVSPLQNAEVTLIRKKCILFDVS</sequence>
<evidence type="ECO:0000259" key="2">
    <source>
        <dbReference type="Pfam" id="PF08385"/>
    </source>
</evidence>
<dbReference type="GO" id="GO:0051959">
    <property type="term" value="F:dynein light intermediate chain binding"/>
    <property type="evidence" value="ECO:0007669"/>
    <property type="project" value="InterPro"/>
</dbReference>
<evidence type="ECO:0000313" key="4">
    <source>
        <dbReference type="Proteomes" id="UP000299084"/>
    </source>
</evidence>
<gene>
    <name evidence="3" type="ORF">Cadr_000008060</name>
</gene>
<feature type="domain" description="Dynein heavy chain tail" evidence="2">
    <location>
        <begin position="1"/>
        <end position="50"/>
    </location>
</feature>
<dbReference type="GO" id="GO:0045505">
    <property type="term" value="F:dynein intermediate chain binding"/>
    <property type="evidence" value="ECO:0007669"/>
    <property type="project" value="InterPro"/>
</dbReference>
<name>A0A5N4DYM4_CAMDR</name>
<keyword evidence="1" id="KW-0175">Coiled coil</keyword>
<dbReference type="EMBL" id="JWIN03000007">
    <property type="protein sequence ID" value="KAB1276175.1"/>
    <property type="molecule type" value="Genomic_DNA"/>
</dbReference>
<dbReference type="PANTHER" id="PTHR45703">
    <property type="entry name" value="DYNEIN HEAVY CHAIN"/>
    <property type="match status" value="1"/>
</dbReference>
<protein>
    <submittedName>
        <fullName evidence="3">Dynein heavy chain 11</fullName>
    </submittedName>
</protein>
<dbReference type="InterPro" id="IPR026983">
    <property type="entry name" value="DHC"/>
</dbReference>
<keyword evidence="4" id="KW-1185">Reference proteome</keyword>
<proteinExistence type="predicted"/>
<organism evidence="3 4">
    <name type="scientific">Camelus dromedarius</name>
    <name type="common">Dromedary</name>
    <name type="synonym">Arabian camel</name>
    <dbReference type="NCBI Taxonomy" id="9838"/>
    <lineage>
        <taxon>Eukaryota</taxon>
        <taxon>Metazoa</taxon>
        <taxon>Chordata</taxon>
        <taxon>Craniata</taxon>
        <taxon>Vertebrata</taxon>
        <taxon>Euteleostomi</taxon>
        <taxon>Mammalia</taxon>
        <taxon>Eutheria</taxon>
        <taxon>Laurasiatheria</taxon>
        <taxon>Artiodactyla</taxon>
        <taxon>Tylopoda</taxon>
        <taxon>Camelidae</taxon>
        <taxon>Camelus</taxon>
    </lineage>
</organism>
<evidence type="ECO:0000256" key="1">
    <source>
        <dbReference type="SAM" id="Coils"/>
    </source>
</evidence>
<reference evidence="3 4" key="1">
    <citation type="journal article" date="2019" name="Mol. Ecol. Resour.">
        <title>Improving Illumina assemblies with Hi-C and long reads: an example with the North African dromedary.</title>
        <authorList>
            <person name="Elbers J.P."/>
            <person name="Rogers M.F."/>
            <person name="Perelman P.L."/>
            <person name="Proskuryakova A.A."/>
            <person name="Serdyukova N.A."/>
            <person name="Johnson W.E."/>
            <person name="Horin P."/>
            <person name="Corander J."/>
            <person name="Murphy D."/>
            <person name="Burger P.A."/>
        </authorList>
    </citation>
    <scope>NUCLEOTIDE SEQUENCE [LARGE SCALE GENOMIC DNA]</scope>
    <source>
        <strain evidence="3">Drom800</strain>
        <tissue evidence="3">Blood</tissue>
    </source>
</reference>
<comment type="caution">
    <text evidence="3">The sequence shown here is derived from an EMBL/GenBank/DDBJ whole genome shotgun (WGS) entry which is preliminary data.</text>
</comment>
<feature type="coiled-coil region" evidence="1">
    <location>
        <begin position="55"/>
        <end position="82"/>
    </location>
</feature>
<dbReference type="Pfam" id="PF08385">
    <property type="entry name" value="DHC_N1"/>
    <property type="match status" value="1"/>
</dbReference>
<evidence type="ECO:0000313" key="3">
    <source>
        <dbReference type="EMBL" id="KAB1276175.1"/>
    </source>
</evidence>
<accession>A0A5N4DYM4</accession>
<dbReference type="InterPro" id="IPR013594">
    <property type="entry name" value="Dynein_heavy_tail"/>
</dbReference>
<dbReference type="Proteomes" id="UP000299084">
    <property type="component" value="Unassembled WGS sequence"/>
</dbReference>
<dbReference type="PANTHER" id="PTHR45703:SF12">
    <property type="entry name" value="DYNEIN AXONEMAL HEAVY CHAIN 11"/>
    <property type="match status" value="1"/>
</dbReference>